<sequence>KRGSREGLHNFGTCRGIKLKSYKVKLWERVVEARLRPQFNSVNVHSAKLQQVISRHLKKQNTPVEFSSSRQLFKSFLHKK</sequence>
<proteinExistence type="predicted"/>
<reference evidence="1" key="1">
    <citation type="submission" date="2016-05" db="EMBL/GenBank/DDBJ databases">
        <authorList>
            <person name="Lavstsen T."/>
            <person name="Jespersen J.S."/>
        </authorList>
    </citation>
    <scope>NUCLEOTIDE SEQUENCE</scope>
    <source>
        <tissue evidence="1">Brain</tissue>
    </source>
</reference>
<evidence type="ECO:0000313" key="1">
    <source>
        <dbReference type="EMBL" id="SBQ51315.1"/>
    </source>
</evidence>
<name>A0A1A8EVZ8_9TELE</name>
<organism evidence="1">
    <name type="scientific">Nothobranchius korthausae</name>
    <dbReference type="NCBI Taxonomy" id="1143690"/>
    <lineage>
        <taxon>Eukaryota</taxon>
        <taxon>Metazoa</taxon>
        <taxon>Chordata</taxon>
        <taxon>Craniata</taxon>
        <taxon>Vertebrata</taxon>
        <taxon>Euteleostomi</taxon>
        <taxon>Actinopterygii</taxon>
        <taxon>Neopterygii</taxon>
        <taxon>Teleostei</taxon>
        <taxon>Neoteleostei</taxon>
        <taxon>Acanthomorphata</taxon>
        <taxon>Ovalentaria</taxon>
        <taxon>Atherinomorphae</taxon>
        <taxon>Cyprinodontiformes</taxon>
        <taxon>Nothobranchiidae</taxon>
        <taxon>Nothobranchius</taxon>
    </lineage>
</organism>
<feature type="non-terminal residue" evidence="1">
    <location>
        <position position="80"/>
    </location>
</feature>
<dbReference type="EMBL" id="HAEB01004788">
    <property type="protein sequence ID" value="SBQ51315.1"/>
    <property type="molecule type" value="Transcribed_RNA"/>
</dbReference>
<feature type="non-terminal residue" evidence="1">
    <location>
        <position position="1"/>
    </location>
</feature>
<reference evidence="1" key="2">
    <citation type="submission" date="2016-06" db="EMBL/GenBank/DDBJ databases">
        <title>The genome of a short-lived fish provides insights into sex chromosome evolution and the genetic control of aging.</title>
        <authorList>
            <person name="Reichwald K."/>
            <person name="Felder M."/>
            <person name="Petzold A."/>
            <person name="Koch P."/>
            <person name="Groth M."/>
            <person name="Platzer M."/>
        </authorList>
    </citation>
    <scope>NUCLEOTIDE SEQUENCE</scope>
    <source>
        <tissue evidence="1">Brain</tissue>
    </source>
</reference>
<dbReference type="AlphaFoldDB" id="A0A1A8EVZ8"/>
<accession>A0A1A8EVZ8</accession>
<gene>
    <name evidence="1" type="primary">Nfu_g_1_001995</name>
</gene>
<protein>
    <submittedName>
        <fullName evidence="1">Uncharacterized protein</fullName>
    </submittedName>
</protein>